<accession>A0A844M320</accession>
<dbReference type="Pfam" id="PF09623">
    <property type="entry name" value="Cas_NE0113"/>
    <property type="match status" value="1"/>
</dbReference>
<keyword evidence="3" id="KW-1185">Reference proteome</keyword>
<proteinExistence type="predicted"/>
<evidence type="ECO:0000313" key="2">
    <source>
        <dbReference type="EMBL" id="MUG33326.1"/>
    </source>
</evidence>
<dbReference type="AlphaFoldDB" id="A0A844M320"/>
<dbReference type="OrthoDB" id="9805822at2"/>
<evidence type="ECO:0000313" key="3">
    <source>
        <dbReference type="Proteomes" id="UP000442109"/>
    </source>
</evidence>
<dbReference type="RefSeq" id="WP_155587696.1">
    <property type="nucleotide sequence ID" value="NZ_WFKQ01000014.1"/>
</dbReference>
<sequence>MKNILFLVTGMSPQIITETIWALACNPKRKVQWIPDEVYVLTTQIGINQIQERLFNKGVFDNLKTDYPQLRDIKFDSSSLMGVEVDGEVLDDIKTPEHNEAMADTLCELVRGLTESTDTALHVSIAGGRKTMGFYAGYALSLYGRPQDRLSHVLITEQFEQAINFFYPTPYSYLVSNKNEVVVGDANNADVWLSEIPFVRMRSLLDEESILSNKGFSEIVATIDKSLKPIQLQIINNDERKVFIGNDFCKLSPKEFSLYLVAAELRLLGETLRYPSKDIDGDTIDSKHMKRFNEVYNQHKSINAVDEVIVDYDYFSNTLSTIKRKFKKAFGIKLTEQIAIQKDGESGGFGILISERDISII</sequence>
<reference evidence="2 3" key="1">
    <citation type="journal article" date="2019" name="PLoS ONE">
        <title>Pup mortality in New Zealand sea lions (Phocarctos hookeri) at Enderby Island, Auckland Islands, 2013-18.</title>
        <authorList>
            <person name="Michael S.A."/>
            <person name="Hayman D.T.S."/>
            <person name="Gray R."/>
            <person name="Zhang J."/>
            <person name="Rogers L."/>
            <person name="Roe W.D."/>
        </authorList>
    </citation>
    <scope>NUCLEOTIDE SEQUENCE [LARGE SCALE GENOMIC DNA]</scope>
    <source>
        <strain evidence="2 3">SM868</strain>
    </source>
</reference>
<evidence type="ECO:0000259" key="1">
    <source>
        <dbReference type="Pfam" id="PF09623"/>
    </source>
</evidence>
<dbReference type="NCBIfam" id="TIGR02584">
    <property type="entry name" value="cas_NE0113"/>
    <property type="match status" value="1"/>
</dbReference>
<dbReference type="InterPro" id="IPR013413">
    <property type="entry name" value="CRISPR-assoc_prot_NE0113"/>
</dbReference>
<name>A0A844M320_9GAMM</name>
<comment type="caution">
    <text evidence="2">The sequence shown here is derived from an EMBL/GenBank/DDBJ whole genome shotgun (WGS) entry which is preliminary data.</text>
</comment>
<gene>
    <name evidence="2" type="ORF">GB996_11095</name>
</gene>
<dbReference type="CDD" id="cd09741">
    <property type="entry name" value="Csx1_III-U"/>
    <property type="match status" value="1"/>
</dbReference>
<dbReference type="EMBL" id="WFKQ01000014">
    <property type="protein sequence ID" value="MUG33326.1"/>
    <property type="molecule type" value="Genomic_DNA"/>
</dbReference>
<organism evidence="2 3">
    <name type="scientific">Psychrobacter sanguinis</name>
    <dbReference type="NCBI Taxonomy" id="861445"/>
    <lineage>
        <taxon>Bacteria</taxon>
        <taxon>Pseudomonadati</taxon>
        <taxon>Pseudomonadota</taxon>
        <taxon>Gammaproteobacteria</taxon>
        <taxon>Moraxellales</taxon>
        <taxon>Moraxellaceae</taxon>
        <taxon>Psychrobacter</taxon>
    </lineage>
</organism>
<protein>
    <submittedName>
        <fullName evidence="2">TIGR02584 family CRISPR-associated protein</fullName>
    </submittedName>
</protein>
<dbReference type="InterPro" id="IPR019092">
    <property type="entry name" value="SSO2081-like_dom"/>
</dbReference>
<dbReference type="Proteomes" id="UP000442109">
    <property type="component" value="Unassembled WGS sequence"/>
</dbReference>
<feature type="domain" description="CRISPR system ring nuclease SSO2081-like" evidence="1">
    <location>
        <begin position="12"/>
        <end position="223"/>
    </location>
</feature>